<dbReference type="EMBL" id="BMAO01002996">
    <property type="protein sequence ID" value="GFQ84935.1"/>
    <property type="molecule type" value="Genomic_DNA"/>
</dbReference>
<dbReference type="AlphaFoldDB" id="A0A8X6KSF1"/>
<evidence type="ECO:0000313" key="1">
    <source>
        <dbReference type="EMBL" id="GFQ84935.1"/>
    </source>
</evidence>
<name>A0A8X6KSF1_TRICU</name>
<accession>A0A8X6KSF1</accession>
<proteinExistence type="predicted"/>
<comment type="caution">
    <text evidence="1">The sequence shown here is derived from an EMBL/GenBank/DDBJ whole genome shotgun (WGS) entry which is preliminary data.</text>
</comment>
<protein>
    <submittedName>
        <fullName evidence="1">Uncharacterized protein</fullName>
    </submittedName>
</protein>
<evidence type="ECO:0000313" key="2">
    <source>
        <dbReference type="Proteomes" id="UP000887116"/>
    </source>
</evidence>
<reference evidence="1" key="1">
    <citation type="submission" date="2020-07" db="EMBL/GenBank/DDBJ databases">
        <title>Multicomponent nature underlies the extraordinary mechanical properties of spider dragline silk.</title>
        <authorList>
            <person name="Kono N."/>
            <person name="Nakamura H."/>
            <person name="Mori M."/>
            <person name="Yoshida Y."/>
            <person name="Ohtoshi R."/>
            <person name="Malay A.D."/>
            <person name="Moran D.A.P."/>
            <person name="Tomita M."/>
            <person name="Numata K."/>
            <person name="Arakawa K."/>
        </authorList>
    </citation>
    <scope>NUCLEOTIDE SEQUENCE</scope>
</reference>
<keyword evidence="2" id="KW-1185">Reference proteome</keyword>
<sequence length="78" mass="8343">MEGSGLLRSFHEFLSNTCISPRISVAGEHPSASLLQPGFLNSSSTYSGFVRTPAAEVYARDRGLHAGTEGTWRDLTSG</sequence>
<dbReference type="Proteomes" id="UP000887116">
    <property type="component" value="Unassembled WGS sequence"/>
</dbReference>
<gene>
    <name evidence="1" type="ORF">TNCT_705661</name>
</gene>
<organism evidence="1 2">
    <name type="scientific">Trichonephila clavata</name>
    <name type="common">Joro spider</name>
    <name type="synonym">Nephila clavata</name>
    <dbReference type="NCBI Taxonomy" id="2740835"/>
    <lineage>
        <taxon>Eukaryota</taxon>
        <taxon>Metazoa</taxon>
        <taxon>Ecdysozoa</taxon>
        <taxon>Arthropoda</taxon>
        <taxon>Chelicerata</taxon>
        <taxon>Arachnida</taxon>
        <taxon>Araneae</taxon>
        <taxon>Araneomorphae</taxon>
        <taxon>Entelegynae</taxon>
        <taxon>Araneoidea</taxon>
        <taxon>Nephilidae</taxon>
        <taxon>Trichonephila</taxon>
    </lineage>
</organism>